<dbReference type="CDD" id="cd11082">
    <property type="entry name" value="CYP61_CYP710"/>
    <property type="match status" value="1"/>
</dbReference>
<gene>
    <name evidence="9" type="ORF">PVAR5_1334</name>
</gene>
<evidence type="ECO:0000256" key="3">
    <source>
        <dbReference type="ARBA" id="ARBA00022723"/>
    </source>
</evidence>
<dbReference type="PRINTS" id="PR00385">
    <property type="entry name" value="P450"/>
</dbReference>
<name>V5F9E0_BYSSN</name>
<dbReference type="Proteomes" id="UP000018001">
    <property type="component" value="Unassembled WGS sequence"/>
</dbReference>
<keyword evidence="3 7" id="KW-0479">Metal-binding</keyword>
<dbReference type="GO" id="GO:0000249">
    <property type="term" value="F:C-22 sterol desaturase (NADPH) activity"/>
    <property type="evidence" value="ECO:0007669"/>
    <property type="project" value="UniProtKB-EC"/>
</dbReference>
<dbReference type="InterPro" id="IPR036873">
    <property type="entry name" value="Rhodanese-like_dom_sf"/>
</dbReference>
<dbReference type="GO" id="GO:0020037">
    <property type="term" value="F:heme binding"/>
    <property type="evidence" value="ECO:0007669"/>
    <property type="project" value="InterPro"/>
</dbReference>
<evidence type="ECO:0000256" key="7">
    <source>
        <dbReference type="PIRSR" id="PIRSR602403-1"/>
    </source>
</evidence>
<evidence type="ECO:0000313" key="10">
    <source>
        <dbReference type="Proteomes" id="UP000018001"/>
    </source>
</evidence>
<comment type="similarity">
    <text evidence="2">Belongs to the cytochrome P450 family.</text>
</comment>
<keyword evidence="4" id="KW-0560">Oxidoreductase</keyword>
<dbReference type="FunFam" id="1.10.630.10:FF:000021">
    <property type="entry name" value="Cytochrome P450 61"/>
    <property type="match status" value="1"/>
</dbReference>
<dbReference type="InterPro" id="IPR017972">
    <property type="entry name" value="Cyt_P450_CS"/>
</dbReference>
<dbReference type="InterPro" id="IPR001128">
    <property type="entry name" value="Cyt_P450"/>
</dbReference>
<evidence type="ECO:0000256" key="2">
    <source>
        <dbReference type="ARBA" id="ARBA00010617"/>
    </source>
</evidence>
<dbReference type="PRINTS" id="PR00465">
    <property type="entry name" value="EP450IV"/>
</dbReference>
<evidence type="ECO:0000259" key="8">
    <source>
        <dbReference type="PROSITE" id="PS50206"/>
    </source>
</evidence>
<dbReference type="PANTHER" id="PTHR24286">
    <property type="entry name" value="CYTOCHROME P450 26"/>
    <property type="match status" value="1"/>
</dbReference>
<proteinExistence type="inferred from homology"/>
<comment type="cofactor">
    <cofactor evidence="1 7">
        <name>heme</name>
        <dbReference type="ChEBI" id="CHEBI:30413"/>
    </cofactor>
</comment>
<dbReference type="GO" id="GO:0004497">
    <property type="term" value="F:monooxygenase activity"/>
    <property type="evidence" value="ECO:0007669"/>
    <property type="project" value="InterPro"/>
</dbReference>
<dbReference type="FunCoup" id="V5F9E0">
    <property type="interactions" value="1401"/>
</dbReference>
<protein>
    <recommendedName>
        <fullName evidence="6">sterol 22-desaturase</fullName>
        <ecNumber evidence="6">1.14.19.41</ecNumber>
    </recommendedName>
</protein>
<dbReference type="eggNOG" id="KOG1530">
    <property type="taxonomic scope" value="Eukaryota"/>
</dbReference>
<dbReference type="PROSITE" id="PS50206">
    <property type="entry name" value="RHODANESE_3"/>
    <property type="match status" value="1"/>
</dbReference>
<reference evidence="10" key="1">
    <citation type="journal article" date="2014" name="Genome Announc.">
        <title>Draft genome sequence of the formaldehyde-resistant fungus Byssochlamys spectabilis No. 5 (anamorph Paecilomyces variotii No. 5) (NBRC109023).</title>
        <authorList>
            <person name="Oka T."/>
            <person name="Ekino K."/>
            <person name="Fukuda K."/>
            <person name="Nomura Y."/>
        </authorList>
    </citation>
    <scope>NUCLEOTIDE SEQUENCE [LARGE SCALE GENOMIC DNA]</scope>
    <source>
        <strain evidence="10">No. 5 / NBRC 109023</strain>
    </source>
</reference>
<dbReference type="InterPro" id="IPR001763">
    <property type="entry name" value="Rhodanese-like_dom"/>
</dbReference>
<accession>V5F9E0</accession>
<evidence type="ECO:0000256" key="6">
    <source>
        <dbReference type="ARBA" id="ARBA00039038"/>
    </source>
</evidence>
<sequence>MAQVNGSFASPSADATITAQLADPSALFKTIYDGFTGWTAVLALIIAAVAYDQIKYIWLKGSIVGPAMKIPFMGPFLQSVCPKFHEYKAKWDSGELSCVSVFHKFVVIASTRDMSRKVFNSPTYAKPCVVDAAHKLLGETNWVFLDGKAHVEYRKGLNGLFTRQAISLYLPAMEQVYDSYFNMFMEKSKNNDYKPIPWMADFRELMCALSCRTFVGYYMSDEAIKKVADDYYLITAALELVNFPIILPYTKTWYGKKAADMVMDEFAKCAAKSKVRMASGGDITCIMDAWIKAQQDSAKYREKIAKGIAVDDSEKPPMVLRDFSDYEIAQTIFTFLFASQDATSAATTWLFQVMADRPEVLDKVREENLRARNGDRNAKLSMDLMDNLPYTRAVVKEILRYRPPVIMVPYMVKKDFPISENYTIPKGSMIVPSVWPATHDPEAYEEPDSFNPDRWITGDAEKQTKNWLVFGTGPHYCLGQQYAQLNLMAMIGKASMHMDWVHHPTPQSEDIKVFATIFPQDDCPLVFRPRDLLGATTLGLTLMAAQTEKFTGREWSRWRSRDYAGRPPALLYLSTEPELQREKAHVSFIKTSMSTARSFTTLASRASVRPTSTTLRNGAISNVDSLCQRRLTSATTASATWARGVGRKTTQISFAQRTCTSRTNQLQQVRWQSQKGEGETPELKKWGFEDINAALPRGDAILIDVREPVELTSTGIIPSAVAIPLASQPDALFLTPEEFETRFGFPKPGVSEEEAKRNMVFYCKAGVRARAAAQLAAQAGYDPARIGVYDGSWLDWADRGGKVEKWEPEE</sequence>
<comment type="caution">
    <text evidence="9">The sequence shown here is derived from an EMBL/GenBank/DDBJ whole genome shotgun (WGS) entry which is preliminary data.</text>
</comment>
<dbReference type="SUPFAM" id="SSF48264">
    <property type="entry name" value="Cytochrome P450"/>
    <property type="match status" value="1"/>
</dbReference>
<dbReference type="AlphaFoldDB" id="V5F9E0"/>
<dbReference type="HOGENOM" id="CLU_348146_0_0_1"/>
<dbReference type="EMBL" id="BAUL01000037">
    <property type="protein sequence ID" value="GAD92739.1"/>
    <property type="molecule type" value="Genomic_DNA"/>
</dbReference>
<dbReference type="Gene3D" id="1.10.630.10">
    <property type="entry name" value="Cytochrome P450"/>
    <property type="match status" value="1"/>
</dbReference>
<dbReference type="OrthoDB" id="1372046at2759"/>
<evidence type="ECO:0000256" key="1">
    <source>
        <dbReference type="ARBA" id="ARBA00001971"/>
    </source>
</evidence>
<evidence type="ECO:0000256" key="4">
    <source>
        <dbReference type="ARBA" id="ARBA00023002"/>
    </source>
</evidence>
<dbReference type="EC" id="1.14.19.41" evidence="6"/>
<feature type="domain" description="Rhodanese" evidence="8">
    <location>
        <begin position="696"/>
        <end position="805"/>
    </location>
</feature>
<dbReference type="GO" id="GO:0016125">
    <property type="term" value="P:sterol metabolic process"/>
    <property type="evidence" value="ECO:0007669"/>
    <property type="project" value="TreeGrafter"/>
</dbReference>
<dbReference type="SMART" id="SM00450">
    <property type="entry name" value="RHOD"/>
    <property type="match status" value="1"/>
</dbReference>
<dbReference type="Gene3D" id="3.40.250.10">
    <property type="entry name" value="Rhodanese-like domain"/>
    <property type="match status" value="1"/>
</dbReference>
<dbReference type="Pfam" id="PF00067">
    <property type="entry name" value="p450"/>
    <property type="match status" value="1"/>
</dbReference>
<dbReference type="InterPro" id="IPR036396">
    <property type="entry name" value="Cyt_P450_sf"/>
</dbReference>
<dbReference type="InParanoid" id="V5F9E0"/>
<evidence type="ECO:0000313" key="9">
    <source>
        <dbReference type="EMBL" id="GAD92739.1"/>
    </source>
</evidence>
<dbReference type="eggNOG" id="KOG0157">
    <property type="taxonomic scope" value="Eukaryota"/>
</dbReference>
<evidence type="ECO:0000256" key="5">
    <source>
        <dbReference type="ARBA" id="ARBA00023004"/>
    </source>
</evidence>
<keyword evidence="7" id="KW-0349">Heme</keyword>
<keyword evidence="10" id="KW-1185">Reference proteome</keyword>
<dbReference type="PANTHER" id="PTHR24286:SF228">
    <property type="entry name" value="C-22 STEROL DESATURASE ERG5"/>
    <property type="match status" value="1"/>
</dbReference>
<dbReference type="Pfam" id="PF00581">
    <property type="entry name" value="Rhodanese"/>
    <property type="match status" value="1"/>
</dbReference>
<feature type="binding site" description="axial binding residue" evidence="7">
    <location>
        <position position="477"/>
    </location>
    <ligand>
        <name>heme</name>
        <dbReference type="ChEBI" id="CHEBI:30413"/>
    </ligand>
    <ligandPart>
        <name>Fe</name>
        <dbReference type="ChEBI" id="CHEBI:18248"/>
    </ligandPart>
</feature>
<dbReference type="SUPFAM" id="SSF52821">
    <property type="entry name" value="Rhodanese/Cell cycle control phosphatase"/>
    <property type="match status" value="1"/>
</dbReference>
<keyword evidence="5 7" id="KW-0408">Iron</keyword>
<organism evidence="9 10">
    <name type="scientific">Byssochlamys spectabilis (strain No. 5 / NBRC 109023)</name>
    <name type="common">Paecilomyces variotii</name>
    <dbReference type="NCBI Taxonomy" id="1356009"/>
    <lineage>
        <taxon>Eukaryota</taxon>
        <taxon>Fungi</taxon>
        <taxon>Dikarya</taxon>
        <taxon>Ascomycota</taxon>
        <taxon>Pezizomycotina</taxon>
        <taxon>Eurotiomycetes</taxon>
        <taxon>Eurotiomycetidae</taxon>
        <taxon>Eurotiales</taxon>
        <taxon>Thermoascaceae</taxon>
        <taxon>Paecilomyces</taxon>
    </lineage>
</organism>
<dbReference type="PROSITE" id="PS00086">
    <property type="entry name" value="CYTOCHROME_P450"/>
    <property type="match status" value="1"/>
</dbReference>
<dbReference type="InterPro" id="IPR002403">
    <property type="entry name" value="Cyt_P450_E_grp-IV"/>
</dbReference>
<dbReference type="GO" id="GO:0005506">
    <property type="term" value="F:iron ion binding"/>
    <property type="evidence" value="ECO:0007669"/>
    <property type="project" value="InterPro"/>
</dbReference>